<dbReference type="Pfam" id="PF20469">
    <property type="entry name" value="OLD-like_TOPRIM"/>
    <property type="match status" value="1"/>
</dbReference>
<feature type="domain" description="ATPase AAA-type core" evidence="2">
    <location>
        <begin position="265"/>
        <end position="321"/>
    </location>
</feature>
<dbReference type="PANTHER" id="PTHR43581:SF2">
    <property type="entry name" value="EXCINUCLEASE ATPASE SUBUNIT"/>
    <property type="match status" value="1"/>
</dbReference>
<dbReference type="Pfam" id="PF13304">
    <property type="entry name" value="AAA_21"/>
    <property type="match status" value="1"/>
</dbReference>
<organism evidence="4 5">
    <name type="scientific">Tropheryma whipplei (strain Twist)</name>
    <name type="common">Whipple's bacillus</name>
    <dbReference type="NCBI Taxonomy" id="203267"/>
    <lineage>
        <taxon>Bacteria</taxon>
        <taxon>Bacillati</taxon>
        <taxon>Actinomycetota</taxon>
        <taxon>Actinomycetes</taxon>
        <taxon>Micrococcales</taxon>
        <taxon>Tropherymataceae</taxon>
        <taxon>Tropheryma</taxon>
    </lineage>
</organism>
<protein>
    <recommendedName>
        <fullName evidence="6">AAA domain-containing protein</fullName>
    </recommendedName>
</protein>
<evidence type="ECO:0000259" key="2">
    <source>
        <dbReference type="Pfam" id="PF13304"/>
    </source>
</evidence>
<dbReference type="AlphaFoldDB" id="Q83GY6"/>
<dbReference type="KEGG" id="twh:TWT_091"/>
<dbReference type="InterPro" id="IPR034139">
    <property type="entry name" value="TOPRIM_OLD"/>
</dbReference>
<dbReference type="EMBL" id="AE014184">
    <property type="protein sequence ID" value="AAO44188.1"/>
    <property type="molecule type" value="Genomic_DNA"/>
</dbReference>
<evidence type="ECO:0008006" key="6">
    <source>
        <dbReference type="Google" id="ProtNLM"/>
    </source>
</evidence>
<evidence type="ECO:0000313" key="4">
    <source>
        <dbReference type="EMBL" id="AAO44188.1"/>
    </source>
</evidence>
<dbReference type="Gene3D" id="3.40.50.300">
    <property type="entry name" value="P-loop containing nucleotide triphosphate hydrolases"/>
    <property type="match status" value="1"/>
</dbReference>
<dbReference type="GO" id="GO:0005524">
    <property type="term" value="F:ATP binding"/>
    <property type="evidence" value="ECO:0007669"/>
    <property type="project" value="InterPro"/>
</dbReference>
<sequence>MRAVFSVTFRSGKRDVPQGGKLMQLKQVTITNYTPISDITLEVRRHLVLVGANDSGKTSILTCLDLLLSATTPMLYSHFQAWHFRDATKPIIISVDINNLDDKIQIAFGINNNRISEIKLTLSAFLDESQMLTIKREVLYNNTTKPVADSQLTGIGWELFDAGEVPCTASQYKTVLSGVMESTNLRQHGLSSLTQSFREQIEASPFLENLRERLAEKLIKTMPGNLNKDAVHLVPKDDIGTQVLGNIRVQVKRQNKSPHMIDCLDGMRSLYAVAIYDVLSRDASVVGIDEPETHLHPTIQRSLARVLQEESNQKIIATHSADIVGAFSPEHVAVVQPNGQVVQPARGFLGEDERIIARWWVHGRLEPLTARRIVAVEGISDRIILESAAEVTGRNLDRLGIALIEANGSGDMWPIYKLFGPKGFRIPISLLIDSDAVQHTSVRLGIPKNEFTQNSIYVSKRDLEDEYTRAIGANTLWNALRESKLFAHSELRGGGKTEQAVAAFCRKNSSNKVRAALVVSSLLNEELAIAIESVNSLLNAIELPR</sequence>
<dbReference type="SUPFAM" id="SSF52540">
    <property type="entry name" value="P-loop containing nucleoside triphosphate hydrolases"/>
    <property type="match status" value="1"/>
</dbReference>
<dbReference type="STRING" id="203267.TWT_091"/>
<reference evidence="4 5" key="1">
    <citation type="journal article" date="2003" name="Genome Res.">
        <title>Tropheryma whipplei twist: a human pathogenic Actinobacteria with a reduced genome.</title>
        <authorList>
            <person name="Raoult D."/>
            <person name="Ogata H."/>
            <person name="Audic S."/>
            <person name="Robert C."/>
            <person name="Suhre K."/>
            <person name="Drancourt M."/>
            <person name="Claverie J.-M."/>
        </authorList>
    </citation>
    <scope>NUCLEOTIDE SEQUENCE [LARGE SCALE GENOMIC DNA]</scope>
    <source>
        <strain evidence="4 5">Twist</strain>
    </source>
</reference>
<dbReference type="eggNOG" id="COG1106">
    <property type="taxonomic scope" value="Bacteria"/>
</dbReference>
<accession>Q83GY6</accession>
<dbReference type="InterPro" id="IPR027417">
    <property type="entry name" value="P-loop_NTPase"/>
</dbReference>
<name>Q83GY6_TROWT</name>
<dbReference type="InterPro" id="IPR051396">
    <property type="entry name" value="Bact_Antivir_Def_Nuclease"/>
</dbReference>
<feature type="domain" description="OLD protein-like TOPRIM" evidence="3">
    <location>
        <begin position="370"/>
        <end position="435"/>
    </location>
</feature>
<dbReference type="HOGENOM" id="CLU_040395_0_0_11"/>
<dbReference type="InterPro" id="IPR003959">
    <property type="entry name" value="ATPase_AAA_core"/>
</dbReference>
<feature type="domain" description="Endonuclease GajA/Old nuclease/RecF-like AAA" evidence="1">
    <location>
        <begin position="23"/>
        <end position="137"/>
    </location>
</feature>
<dbReference type="Pfam" id="PF13175">
    <property type="entry name" value="AAA_15"/>
    <property type="match status" value="1"/>
</dbReference>
<dbReference type="GO" id="GO:0016887">
    <property type="term" value="F:ATP hydrolysis activity"/>
    <property type="evidence" value="ECO:0007669"/>
    <property type="project" value="InterPro"/>
</dbReference>
<evidence type="ECO:0000259" key="3">
    <source>
        <dbReference type="Pfam" id="PF20469"/>
    </source>
</evidence>
<gene>
    <name evidence="4" type="ordered locus">TWT_091</name>
</gene>
<proteinExistence type="predicted"/>
<dbReference type="PANTHER" id="PTHR43581">
    <property type="entry name" value="ATP/GTP PHOSPHATASE"/>
    <property type="match status" value="1"/>
</dbReference>
<evidence type="ECO:0000259" key="1">
    <source>
        <dbReference type="Pfam" id="PF13175"/>
    </source>
</evidence>
<dbReference type="Proteomes" id="UP000002200">
    <property type="component" value="Chromosome"/>
</dbReference>
<dbReference type="CDD" id="cd01026">
    <property type="entry name" value="TOPRIM_OLD"/>
    <property type="match status" value="1"/>
</dbReference>
<dbReference type="eggNOG" id="COG3593">
    <property type="taxonomic scope" value="Bacteria"/>
</dbReference>
<keyword evidence="5" id="KW-1185">Reference proteome</keyword>
<dbReference type="InterPro" id="IPR041685">
    <property type="entry name" value="AAA_GajA/Old/RecF-like"/>
</dbReference>
<evidence type="ECO:0000313" key="5">
    <source>
        <dbReference type="Proteomes" id="UP000002200"/>
    </source>
</evidence>